<evidence type="ECO:0000313" key="2">
    <source>
        <dbReference type="Proteomes" id="UP000256964"/>
    </source>
</evidence>
<organism evidence="1 2">
    <name type="scientific">Lentinus brumalis</name>
    <dbReference type="NCBI Taxonomy" id="2498619"/>
    <lineage>
        <taxon>Eukaryota</taxon>
        <taxon>Fungi</taxon>
        <taxon>Dikarya</taxon>
        <taxon>Basidiomycota</taxon>
        <taxon>Agaricomycotina</taxon>
        <taxon>Agaricomycetes</taxon>
        <taxon>Polyporales</taxon>
        <taxon>Polyporaceae</taxon>
        <taxon>Lentinus</taxon>
    </lineage>
</organism>
<gene>
    <name evidence="1" type="ORF">OH76DRAFT_506029</name>
</gene>
<reference evidence="1 2" key="1">
    <citation type="journal article" date="2018" name="Biotechnol. Biofuels">
        <title>Integrative visual omics of the white-rot fungus Polyporus brumalis exposes the biotechnological potential of its oxidative enzymes for delignifying raw plant biomass.</title>
        <authorList>
            <person name="Miyauchi S."/>
            <person name="Rancon A."/>
            <person name="Drula E."/>
            <person name="Hage H."/>
            <person name="Chaduli D."/>
            <person name="Favel A."/>
            <person name="Grisel S."/>
            <person name="Henrissat B."/>
            <person name="Herpoel-Gimbert I."/>
            <person name="Ruiz-Duenas F.J."/>
            <person name="Chevret D."/>
            <person name="Hainaut M."/>
            <person name="Lin J."/>
            <person name="Wang M."/>
            <person name="Pangilinan J."/>
            <person name="Lipzen A."/>
            <person name="Lesage-Meessen L."/>
            <person name="Navarro D."/>
            <person name="Riley R."/>
            <person name="Grigoriev I.V."/>
            <person name="Zhou S."/>
            <person name="Raouche S."/>
            <person name="Rosso M.N."/>
        </authorList>
    </citation>
    <scope>NUCLEOTIDE SEQUENCE [LARGE SCALE GENOMIC DNA]</scope>
    <source>
        <strain evidence="1 2">BRFM 1820</strain>
    </source>
</reference>
<proteinExistence type="predicted"/>
<dbReference type="EMBL" id="KZ857626">
    <property type="protein sequence ID" value="RDX39876.1"/>
    <property type="molecule type" value="Genomic_DNA"/>
</dbReference>
<evidence type="ECO:0000313" key="1">
    <source>
        <dbReference type="EMBL" id="RDX39876.1"/>
    </source>
</evidence>
<protein>
    <submittedName>
        <fullName evidence="1">Uncharacterized protein</fullName>
    </submittedName>
</protein>
<name>A0A371CHZ0_9APHY</name>
<keyword evidence="2" id="KW-1185">Reference proteome</keyword>
<accession>A0A371CHZ0</accession>
<dbReference type="AlphaFoldDB" id="A0A371CHZ0"/>
<dbReference type="Proteomes" id="UP000256964">
    <property type="component" value="Unassembled WGS sequence"/>
</dbReference>
<sequence length="230" mass="25204">MRLPTLSAALPCSHPSAYSTRVRVRVSAANAAAWTPFLARRTLSRSCVAFLALGIHSAHRRRASPAYSQPVRTLPPSSLPAIPSLSRTRLARQHEWKLFKERALVGLPAAGRVASRYVAVLSARRQHLQEQVHDQQGASQTVCIAHLYVSSAYPQSSSSYATHHTAKYTNTSTHRAVPSYLHPSSVAALSETTPGPPPSRWSAGVRRRSCNATRLCVRRPRFPGDLISSR</sequence>